<dbReference type="RefSeq" id="WP_343334884.1">
    <property type="nucleotide sequence ID" value="NZ_JAPOHD010000060.1"/>
</dbReference>
<name>A0A9X3F8J6_9BACT</name>
<dbReference type="Proteomes" id="UP001145087">
    <property type="component" value="Unassembled WGS sequence"/>
</dbReference>
<dbReference type="InterPro" id="IPR011990">
    <property type="entry name" value="TPR-like_helical_dom_sf"/>
</dbReference>
<reference evidence="1" key="1">
    <citation type="submission" date="2022-11" db="EMBL/GenBank/DDBJ databases">
        <title>Marilongibacter aestuarii gen. nov., sp. nov., isolated from tidal flat sediment.</title>
        <authorList>
            <person name="Jiayan W."/>
        </authorList>
    </citation>
    <scope>NUCLEOTIDE SEQUENCE</scope>
    <source>
        <strain evidence="1">Z1-6</strain>
    </source>
</reference>
<dbReference type="SUPFAM" id="SSF48452">
    <property type="entry name" value="TPR-like"/>
    <property type="match status" value="2"/>
</dbReference>
<proteinExistence type="predicted"/>
<organism evidence="1 2">
    <name type="scientific">Draconibacterium aestuarii</name>
    <dbReference type="NCBI Taxonomy" id="2998507"/>
    <lineage>
        <taxon>Bacteria</taxon>
        <taxon>Pseudomonadati</taxon>
        <taxon>Bacteroidota</taxon>
        <taxon>Bacteroidia</taxon>
        <taxon>Marinilabiliales</taxon>
        <taxon>Prolixibacteraceae</taxon>
        <taxon>Draconibacterium</taxon>
    </lineage>
</organism>
<dbReference type="InterPro" id="IPR019734">
    <property type="entry name" value="TPR_rpt"/>
</dbReference>
<evidence type="ECO:0000313" key="2">
    <source>
        <dbReference type="Proteomes" id="UP001145087"/>
    </source>
</evidence>
<sequence length="629" mass="72868">MKYLLILLFIFLGLNESFGQQKQSEVQTKSSLAIRYYNAKDFEKAMPLLKEVHQLTKSSTYFRYYINSLVELKRFTEAEKEIQNAIKKQKPVRPEYLVHWGWILKMQNHNDEADRKYQEAIDNIQPNRGSYLTTANTFLSWGEYDLAKQTYLKGREELEGESFSYELARSYLYLRDYENMTEEYLNLLAQDENHLQRVQSSLSSAMRLDIDNGLRNRFRGQVLTRIQQNPEVIGYNRLLIWFFLQEKKFPGALRQSIALDKRTAAEDGQIAQLGNMALNNKEYAEAKKAYAYLMGKGEESPYYPQAYALNLHASYLEYVNEFQDETEKGSALAQQFGDGLEYLHYGPATLNLIQEYAHLLAFYLNDTQKALDVLEQGLEIPQLKPEQIGALKTEKADIYVYADDPWEAMLIYSQVIDANKKNTLGDEVKLKKARLGYYMGNFSWAKAQLDVLKASTSKLTANDAMELSMMIGNNLNLDTTAVPLQMFASADLLFFQNREEEAMLVLDSIADSYPYHTLVDDILFRKAKIEVENQNYALAAEYLETIITDFSYELLGDDALFMQAEIYNYNLGEKEKAKDLYKQMLTSYPGSVFIEESRAKYRELREIYPDKEPESKEGLFMRAIEGTEF</sequence>
<dbReference type="Pfam" id="PF13174">
    <property type="entry name" value="TPR_6"/>
    <property type="match status" value="1"/>
</dbReference>
<gene>
    <name evidence="1" type="ORF">OU798_19575</name>
</gene>
<dbReference type="EMBL" id="JAPOHD010000060">
    <property type="protein sequence ID" value="MCY1722559.1"/>
    <property type="molecule type" value="Genomic_DNA"/>
</dbReference>
<dbReference type="AlphaFoldDB" id="A0A9X3F8J6"/>
<protein>
    <submittedName>
        <fullName evidence="1">Tetratricopeptide repeat protein</fullName>
    </submittedName>
</protein>
<accession>A0A9X3F8J6</accession>
<evidence type="ECO:0000313" key="1">
    <source>
        <dbReference type="EMBL" id="MCY1722559.1"/>
    </source>
</evidence>
<dbReference type="Gene3D" id="1.25.40.10">
    <property type="entry name" value="Tetratricopeptide repeat domain"/>
    <property type="match status" value="2"/>
</dbReference>
<comment type="caution">
    <text evidence="1">The sequence shown here is derived from an EMBL/GenBank/DDBJ whole genome shotgun (WGS) entry which is preliminary data.</text>
</comment>
<keyword evidence="2" id="KW-1185">Reference proteome</keyword>